<reference evidence="2 3" key="1">
    <citation type="submission" date="2019-06" db="EMBL/GenBank/DDBJ databases">
        <title>Genome Sequence of the Brown Rot Fungal Pathogen Monilinia laxa.</title>
        <authorList>
            <person name="De Miccolis Angelini R.M."/>
            <person name="Landi L."/>
            <person name="Abate D."/>
            <person name="Pollastro S."/>
            <person name="Romanazzi G."/>
            <person name="Faretra F."/>
        </authorList>
    </citation>
    <scope>NUCLEOTIDE SEQUENCE [LARGE SCALE GENOMIC DNA]</scope>
    <source>
        <strain evidence="2 3">Mlax316</strain>
    </source>
</reference>
<feature type="region of interest" description="Disordered" evidence="1">
    <location>
        <begin position="160"/>
        <end position="188"/>
    </location>
</feature>
<feature type="region of interest" description="Disordered" evidence="1">
    <location>
        <begin position="288"/>
        <end position="307"/>
    </location>
</feature>
<keyword evidence="3" id="KW-1185">Reference proteome</keyword>
<evidence type="ECO:0000313" key="2">
    <source>
        <dbReference type="EMBL" id="KAB8290199.1"/>
    </source>
</evidence>
<evidence type="ECO:0000313" key="3">
    <source>
        <dbReference type="Proteomes" id="UP000326757"/>
    </source>
</evidence>
<feature type="region of interest" description="Disordered" evidence="1">
    <location>
        <begin position="520"/>
        <end position="545"/>
    </location>
</feature>
<feature type="region of interest" description="Disordered" evidence="1">
    <location>
        <begin position="316"/>
        <end position="348"/>
    </location>
</feature>
<feature type="compositionally biased region" description="Basic and acidic residues" evidence="1">
    <location>
        <begin position="321"/>
        <end position="330"/>
    </location>
</feature>
<dbReference type="Proteomes" id="UP000326757">
    <property type="component" value="Unassembled WGS sequence"/>
</dbReference>
<gene>
    <name evidence="2" type="ORF">EYC80_011068</name>
</gene>
<protein>
    <submittedName>
        <fullName evidence="2">Uncharacterized protein</fullName>
    </submittedName>
</protein>
<proteinExistence type="predicted"/>
<name>A0A5N6JPI1_MONLA</name>
<dbReference type="AlphaFoldDB" id="A0A5N6JPI1"/>
<comment type="caution">
    <text evidence="2">The sequence shown here is derived from an EMBL/GenBank/DDBJ whole genome shotgun (WGS) entry which is preliminary data.</text>
</comment>
<dbReference type="OrthoDB" id="3532393at2759"/>
<feature type="compositionally biased region" description="Polar residues" evidence="1">
    <location>
        <begin position="169"/>
        <end position="188"/>
    </location>
</feature>
<feature type="compositionally biased region" description="Basic and acidic residues" evidence="1">
    <location>
        <begin position="520"/>
        <end position="529"/>
    </location>
</feature>
<sequence length="735" mass="83715">MVYYEQRKPRLVLRNAPARGTDPPRLVLRQQRLETPFPDGNNPTNFPFHIAYLQQPYQGSFQNMVPGTLPYANFQSQLPMAYNVPLNMNMVPGHLALQTVNTMNHQHDINSHNSRYHARCEERYVGCTPVLEERRNESTGRVSPRVALRTMMQQALRPNTQPEKFGRQTHYNQQSHRSPGDFGSSSREFSMGSDVAICPPIDRSLEAQIREQLARSGLLRDCPEPEYVNKPMAVDPSIVSCGRSVKQHDPINHRRPQYFFGQTQPSEEFGFTTRREPSRAHFVNNNSPLKVQRNTGNPTYKKTVPQSKVQEIQTYRGVDSVVKEPKRRDGPQSYKAEGGPKSLTKDDYTPTKNIIGYWVDSSSGSSKSSKMIPVQSLKNQEETPPKTLWKPIGNRTGGASEPELRETPIRHGKVKFNMSEDTPKAEVPLIETTDHEPPKQQIKTVDTCTKCPKRDVKVTVQEVSDEERSESPDYKNTADLLEDCIRSLATWDKGDRKVLHKLLKVLKSLDDEDDARPIKNMDIARDNKRNSKKEKRSGSSLNPNAECFTDFVSANTHVPQTHKGYHEQQGLSLQEEFVPNANEILPMFYPRPLIPAEPVWIKTQPEKVVRPPPGLIIPSNAHVGRKVPVKTVLKQIPSESEEGRVAKVMDHRLAEPLLARFYEKYPLTGTVCTNPPPPPPAPVKSAAEIQEELERLLCCKKRRKRHLQILLNLLLNFVHQRFFIKLELRGLLSDY</sequence>
<evidence type="ECO:0000256" key="1">
    <source>
        <dbReference type="SAM" id="MobiDB-lite"/>
    </source>
</evidence>
<organism evidence="2 3">
    <name type="scientific">Monilinia laxa</name>
    <name type="common">Brown rot fungus</name>
    <name type="synonym">Sclerotinia laxa</name>
    <dbReference type="NCBI Taxonomy" id="61186"/>
    <lineage>
        <taxon>Eukaryota</taxon>
        <taxon>Fungi</taxon>
        <taxon>Dikarya</taxon>
        <taxon>Ascomycota</taxon>
        <taxon>Pezizomycotina</taxon>
        <taxon>Leotiomycetes</taxon>
        <taxon>Helotiales</taxon>
        <taxon>Sclerotiniaceae</taxon>
        <taxon>Monilinia</taxon>
    </lineage>
</organism>
<accession>A0A5N6JPI1</accession>
<dbReference type="EMBL" id="VIGI01000018">
    <property type="protein sequence ID" value="KAB8290199.1"/>
    <property type="molecule type" value="Genomic_DNA"/>
</dbReference>
<feature type="region of interest" description="Disordered" evidence="1">
    <location>
        <begin position="376"/>
        <end position="407"/>
    </location>
</feature>